<dbReference type="STRING" id="1121302.SAMN02745163_00416"/>
<accession>A0A1M6CA66</accession>
<dbReference type="Proteomes" id="UP000184310">
    <property type="component" value="Unassembled WGS sequence"/>
</dbReference>
<dbReference type="RefSeq" id="WP_072984808.1">
    <property type="nucleotide sequence ID" value="NZ_FQZB01000004.1"/>
</dbReference>
<name>A0A1M6CA66_9CLOT</name>
<organism evidence="1 2">
    <name type="scientific">Clostridium cavendishii DSM 21758</name>
    <dbReference type="NCBI Taxonomy" id="1121302"/>
    <lineage>
        <taxon>Bacteria</taxon>
        <taxon>Bacillati</taxon>
        <taxon>Bacillota</taxon>
        <taxon>Clostridia</taxon>
        <taxon>Eubacteriales</taxon>
        <taxon>Clostridiaceae</taxon>
        <taxon>Clostridium</taxon>
    </lineage>
</organism>
<proteinExistence type="predicted"/>
<dbReference type="EMBL" id="FQZB01000004">
    <property type="protein sequence ID" value="SHI57886.1"/>
    <property type="molecule type" value="Genomic_DNA"/>
</dbReference>
<gene>
    <name evidence="1" type="ORF">SAMN02745163_00416</name>
</gene>
<protein>
    <submittedName>
        <fullName evidence="1">Uncharacterized protein</fullName>
    </submittedName>
</protein>
<dbReference type="OrthoDB" id="2626099at2"/>
<sequence>MIAPTILKGELVERFREHLLEFNYYHIIYEGKNNSCIESRSFNIYEANLIINNFINSNIPIVCMAGSKSSIPFFDYHCAVNIDKEKGEAYVYELLVKESKEENLIKGLVMALYVMKYFLKSDKCKIERLIVPLLILGCEDNEEFVVENIISENKAILYLKNIG</sequence>
<evidence type="ECO:0000313" key="1">
    <source>
        <dbReference type="EMBL" id="SHI57886.1"/>
    </source>
</evidence>
<reference evidence="1 2" key="1">
    <citation type="submission" date="2016-11" db="EMBL/GenBank/DDBJ databases">
        <authorList>
            <person name="Jaros S."/>
            <person name="Januszkiewicz K."/>
            <person name="Wedrychowicz H."/>
        </authorList>
    </citation>
    <scope>NUCLEOTIDE SEQUENCE [LARGE SCALE GENOMIC DNA]</scope>
    <source>
        <strain evidence="1 2">DSM 21758</strain>
    </source>
</reference>
<keyword evidence="2" id="KW-1185">Reference proteome</keyword>
<dbReference type="AlphaFoldDB" id="A0A1M6CA66"/>
<evidence type="ECO:0000313" key="2">
    <source>
        <dbReference type="Proteomes" id="UP000184310"/>
    </source>
</evidence>